<gene>
    <name evidence="1" type="ORF">IE53DRAFT_383543</name>
</gene>
<name>A0ACD0P706_9BASI</name>
<reference evidence="1 2" key="1">
    <citation type="journal article" date="2018" name="Mol. Biol. Evol.">
        <title>Broad Genomic Sampling Reveals a Smut Pathogenic Ancestry of the Fungal Clade Ustilaginomycotina.</title>
        <authorList>
            <person name="Kijpornyongpan T."/>
            <person name="Mondo S.J."/>
            <person name="Barry K."/>
            <person name="Sandor L."/>
            <person name="Lee J."/>
            <person name="Lipzen A."/>
            <person name="Pangilinan J."/>
            <person name="LaButti K."/>
            <person name="Hainaut M."/>
            <person name="Henrissat B."/>
            <person name="Grigoriev I.V."/>
            <person name="Spatafora J.W."/>
            <person name="Aime M.C."/>
        </authorList>
    </citation>
    <scope>NUCLEOTIDE SEQUENCE [LARGE SCALE GENOMIC DNA]</scope>
    <source>
        <strain evidence="1 2">SA 807</strain>
    </source>
</reference>
<organism evidence="1 2">
    <name type="scientific">Violaceomyces palustris</name>
    <dbReference type="NCBI Taxonomy" id="1673888"/>
    <lineage>
        <taxon>Eukaryota</taxon>
        <taxon>Fungi</taxon>
        <taxon>Dikarya</taxon>
        <taxon>Basidiomycota</taxon>
        <taxon>Ustilaginomycotina</taxon>
        <taxon>Ustilaginomycetes</taxon>
        <taxon>Violaceomycetales</taxon>
        <taxon>Violaceomycetaceae</taxon>
        <taxon>Violaceomyces</taxon>
    </lineage>
</organism>
<dbReference type="EMBL" id="KZ819704">
    <property type="protein sequence ID" value="PWN53908.1"/>
    <property type="molecule type" value="Genomic_DNA"/>
</dbReference>
<dbReference type="Proteomes" id="UP000245626">
    <property type="component" value="Unassembled WGS sequence"/>
</dbReference>
<evidence type="ECO:0000313" key="1">
    <source>
        <dbReference type="EMBL" id="PWN53908.1"/>
    </source>
</evidence>
<evidence type="ECO:0000313" key="2">
    <source>
        <dbReference type="Proteomes" id="UP000245626"/>
    </source>
</evidence>
<proteinExistence type="predicted"/>
<sequence length="572" mass="62058">MLRFLSALHLLLLLASPFCLGAAFNVRNQDPTLADLGSAGRYRGIVQNDGKVVSWKGIPYAKPPVGKLRFQPPHKLSSVNDSIVDVSDDALRCVQFSGSRYGQPSANIVGVKAGPGVEDCLKIWIWKPINATKGDKLPVSFYIHGGGLQYSAAANNDFSDWVAQSQDFIAVNVGYRVGALGFFSDERLPSANAGLLDQRLALEWVRDNIEEFGGDPKEVTILGQSGGGFAVVSQLALYDGDTQGLFNKAVARSIQRSPQFTVAEYKERNAAFAKLAGCDGSKSDFDCLVEATPEALVNAYASLTNQTDPGYFPKNGPTPFIPTVDGKTLTDRNTNLFISGKVANIPSIFSYVNDEFIAAIPTNLTALTPDLNTNFNLTDAQVERLIDFYPVNSTFGDSGPSQVYSTVGRAALAALNSGGDCGSMGATRLYAKYLRKNFGGKHVWSVRFNAPAVGTTPFGNTSLPLGYVAHSADNSYLQNSTAKMTPYEKNMAIEWRSYIGSFIRTGDPNRQKLATAPKWPTYEEYPFRLVPALALSNTSMPTGTDVEISPRAQIERIDNFWLSPEILEATRA</sequence>
<protein>
    <submittedName>
        <fullName evidence="1">Alpha/beta-hydrolase</fullName>
    </submittedName>
</protein>
<accession>A0ACD0P706</accession>
<keyword evidence="2" id="KW-1185">Reference proteome</keyword>